<evidence type="ECO:0000313" key="2">
    <source>
        <dbReference type="Proteomes" id="UP000248014"/>
    </source>
</evidence>
<protein>
    <submittedName>
        <fullName evidence="1">Uncharacterized protein</fullName>
    </submittedName>
</protein>
<proteinExistence type="predicted"/>
<dbReference type="EMBL" id="QJJM01000011">
    <property type="protein sequence ID" value="PXW72949.1"/>
    <property type="molecule type" value="Genomic_DNA"/>
</dbReference>
<sequence length="120" mass="13009">MQDSPAASVAIVQPAEQADLAATFDLARIHRDDPSQKPFVAVPRCSRDSTREITVCARSPEEFLPKLNDPYGFAAQVEQGMGLAAIRLDNGAVLAAEVEQVDLGNGVVSNRVMIRYKLKL</sequence>
<keyword evidence="2" id="KW-1185">Reference proteome</keyword>
<dbReference type="RefSeq" id="WP_146215375.1">
    <property type="nucleotide sequence ID" value="NZ_QJJM01000011.1"/>
</dbReference>
<dbReference type="Proteomes" id="UP000248014">
    <property type="component" value="Unassembled WGS sequence"/>
</dbReference>
<dbReference type="AlphaFoldDB" id="A0A2V3V889"/>
<accession>A0A2V3V889</accession>
<dbReference type="OrthoDB" id="7473248at2"/>
<organism evidence="1 2">
    <name type="scientific">Blastomonas natatoria</name>
    <dbReference type="NCBI Taxonomy" id="34015"/>
    <lineage>
        <taxon>Bacteria</taxon>
        <taxon>Pseudomonadati</taxon>
        <taxon>Pseudomonadota</taxon>
        <taxon>Alphaproteobacteria</taxon>
        <taxon>Sphingomonadales</taxon>
        <taxon>Sphingomonadaceae</taxon>
        <taxon>Blastomonas</taxon>
    </lineage>
</organism>
<evidence type="ECO:0000313" key="1">
    <source>
        <dbReference type="EMBL" id="PXW72949.1"/>
    </source>
</evidence>
<gene>
    <name evidence="1" type="ORF">C7451_11170</name>
</gene>
<reference evidence="1 2" key="1">
    <citation type="submission" date="2018-05" db="EMBL/GenBank/DDBJ databases">
        <title>Genomic Encyclopedia of Type Strains, Phase IV (KMG-IV): sequencing the most valuable type-strain genomes for metagenomic binning, comparative biology and taxonomic classification.</title>
        <authorList>
            <person name="Goeker M."/>
        </authorList>
    </citation>
    <scope>NUCLEOTIDE SEQUENCE [LARGE SCALE GENOMIC DNA]</scope>
    <source>
        <strain evidence="1 2">DSM 3183</strain>
    </source>
</reference>
<name>A0A2V3V889_9SPHN</name>
<comment type="caution">
    <text evidence="1">The sequence shown here is derived from an EMBL/GenBank/DDBJ whole genome shotgun (WGS) entry which is preliminary data.</text>
</comment>